<dbReference type="GO" id="GO:0008237">
    <property type="term" value="F:metallopeptidase activity"/>
    <property type="evidence" value="ECO:0007669"/>
    <property type="project" value="UniProtKB-KW"/>
</dbReference>
<dbReference type="EMBL" id="DXHU01000019">
    <property type="protein sequence ID" value="HIV99123.1"/>
    <property type="molecule type" value="Genomic_DNA"/>
</dbReference>
<keyword evidence="1" id="KW-0812">Transmembrane</keyword>
<feature type="transmembrane region" description="Helical" evidence="1">
    <location>
        <begin position="170"/>
        <end position="193"/>
    </location>
</feature>
<keyword evidence="3" id="KW-0482">Metalloprotease</keyword>
<feature type="transmembrane region" description="Helical" evidence="1">
    <location>
        <begin position="41"/>
        <end position="60"/>
    </location>
</feature>
<feature type="transmembrane region" description="Helical" evidence="1">
    <location>
        <begin position="81"/>
        <end position="99"/>
    </location>
</feature>
<dbReference type="GO" id="GO:0080120">
    <property type="term" value="P:CAAX-box protein maturation"/>
    <property type="evidence" value="ECO:0007669"/>
    <property type="project" value="UniProtKB-ARBA"/>
</dbReference>
<feature type="transmembrane region" description="Helical" evidence="1">
    <location>
        <begin position="148"/>
        <end position="164"/>
    </location>
</feature>
<accession>A0A9D1PTA0</accession>
<evidence type="ECO:0000259" key="2">
    <source>
        <dbReference type="Pfam" id="PF02517"/>
    </source>
</evidence>
<reference evidence="3" key="1">
    <citation type="journal article" date="2021" name="PeerJ">
        <title>Extensive microbial diversity within the chicken gut microbiome revealed by metagenomics and culture.</title>
        <authorList>
            <person name="Gilroy R."/>
            <person name="Ravi A."/>
            <person name="Getino M."/>
            <person name="Pursley I."/>
            <person name="Horton D.L."/>
            <person name="Alikhan N.F."/>
            <person name="Baker D."/>
            <person name="Gharbi K."/>
            <person name="Hall N."/>
            <person name="Watson M."/>
            <person name="Adriaenssens E.M."/>
            <person name="Foster-Nyarko E."/>
            <person name="Jarju S."/>
            <person name="Secka A."/>
            <person name="Antonio M."/>
            <person name="Oren A."/>
            <person name="Chaudhuri R.R."/>
            <person name="La Ragione R."/>
            <person name="Hildebrand F."/>
            <person name="Pallen M.J."/>
        </authorList>
    </citation>
    <scope>NUCLEOTIDE SEQUENCE</scope>
    <source>
        <strain evidence="3">Gambia11-129</strain>
    </source>
</reference>
<name>A0A9D1PTA0_9SPIO</name>
<keyword evidence="1" id="KW-0472">Membrane</keyword>
<feature type="transmembrane region" description="Helical" evidence="1">
    <location>
        <begin position="238"/>
        <end position="258"/>
    </location>
</feature>
<feature type="transmembrane region" description="Helical" evidence="1">
    <location>
        <begin position="200"/>
        <end position="218"/>
    </location>
</feature>
<gene>
    <name evidence="3" type="ORF">IAB12_05050</name>
</gene>
<dbReference type="GO" id="GO:0004175">
    <property type="term" value="F:endopeptidase activity"/>
    <property type="evidence" value="ECO:0007669"/>
    <property type="project" value="UniProtKB-ARBA"/>
</dbReference>
<dbReference type="Pfam" id="PF02517">
    <property type="entry name" value="Rce1-like"/>
    <property type="match status" value="1"/>
</dbReference>
<sequence>MGIRRNIVYIILLSALSFIIMPFFSAFIFFQSNIDEGIKSLILSLFPFFLSFAVFSAIYWKAEKESIFDLLKNGKKMDRRIILLVAVILILFFSLQFAAEKESIRANDAEKRLIALSFILSAFLLFFQIAVEEMIFRIFFYRIIRNKAFYAIFTSLLFALLHSANPEVGYSPFLIMLYYFLSALLLSIMVLITDSFEASLVYHYLNNFFIAVILKSSSGKTSLNSYALFINDSNFSPAKAVLSIAVLLLILTGALLALKRRDYGKKEKEE</sequence>
<feature type="transmembrane region" description="Helical" evidence="1">
    <location>
        <begin position="7"/>
        <end position="29"/>
    </location>
</feature>
<keyword evidence="3" id="KW-0378">Hydrolase</keyword>
<organism evidence="3 4">
    <name type="scientific">Candidatus Ornithospirochaeta avicola</name>
    <dbReference type="NCBI Taxonomy" id="2840896"/>
    <lineage>
        <taxon>Bacteria</taxon>
        <taxon>Pseudomonadati</taxon>
        <taxon>Spirochaetota</taxon>
        <taxon>Spirochaetia</taxon>
        <taxon>Spirochaetales</taxon>
        <taxon>Spirochaetaceae</taxon>
        <taxon>Spirochaetaceae incertae sedis</taxon>
        <taxon>Candidatus Ornithospirochaeta</taxon>
    </lineage>
</organism>
<evidence type="ECO:0000256" key="1">
    <source>
        <dbReference type="SAM" id="Phobius"/>
    </source>
</evidence>
<dbReference type="AlphaFoldDB" id="A0A9D1PTA0"/>
<protein>
    <submittedName>
        <fullName evidence="3">CPBP family intramembrane metalloprotease</fullName>
    </submittedName>
</protein>
<keyword evidence="1" id="KW-1133">Transmembrane helix</keyword>
<feature type="domain" description="CAAX prenyl protease 2/Lysostaphin resistance protein A-like" evidence="2">
    <location>
        <begin position="117"/>
        <end position="209"/>
    </location>
</feature>
<evidence type="ECO:0000313" key="4">
    <source>
        <dbReference type="Proteomes" id="UP000823936"/>
    </source>
</evidence>
<comment type="caution">
    <text evidence="3">The sequence shown here is derived from an EMBL/GenBank/DDBJ whole genome shotgun (WGS) entry which is preliminary data.</text>
</comment>
<evidence type="ECO:0000313" key="3">
    <source>
        <dbReference type="EMBL" id="HIV99123.1"/>
    </source>
</evidence>
<feature type="transmembrane region" description="Helical" evidence="1">
    <location>
        <begin position="114"/>
        <end position="136"/>
    </location>
</feature>
<keyword evidence="3" id="KW-0645">Protease</keyword>
<reference evidence="3" key="2">
    <citation type="submission" date="2021-04" db="EMBL/GenBank/DDBJ databases">
        <authorList>
            <person name="Gilroy R."/>
        </authorList>
    </citation>
    <scope>NUCLEOTIDE SEQUENCE</scope>
    <source>
        <strain evidence="3">Gambia11-129</strain>
    </source>
</reference>
<dbReference type="Proteomes" id="UP000823936">
    <property type="component" value="Unassembled WGS sequence"/>
</dbReference>
<dbReference type="InterPro" id="IPR003675">
    <property type="entry name" value="Rce1/LyrA-like_dom"/>
</dbReference>
<proteinExistence type="predicted"/>